<reference evidence="6" key="3">
    <citation type="submission" date="2016-11" db="EMBL/GenBank/DDBJ databases">
        <authorList>
            <person name="Varghese N."/>
            <person name="Submissions S."/>
        </authorList>
    </citation>
    <scope>NUCLEOTIDE SEQUENCE [LARGE SCALE GENOMIC DNA]</scope>
    <source>
        <strain evidence="6">DX253</strain>
    </source>
</reference>
<dbReference type="AlphaFoldDB" id="E7QRT7"/>
<dbReference type="Proteomes" id="UP000003751">
    <property type="component" value="Unassembled WGS sequence"/>
</dbReference>
<evidence type="ECO:0000313" key="4">
    <source>
        <dbReference type="EMBL" id="SHK15106.1"/>
    </source>
</evidence>
<keyword evidence="3" id="KW-0808">Transferase</keyword>
<dbReference type="Gene3D" id="3.40.630.30">
    <property type="match status" value="1"/>
</dbReference>
<dbReference type="EMBL" id="AEMG01000006">
    <property type="protein sequence ID" value="EFW92706.1"/>
    <property type="molecule type" value="Genomic_DNA"/>
</dbReference>
<dbReference type="Proteomes" id="UP000184203">
    <property type="component" value="Unassembled WGS sequence"/>
</dbReference>
<dbReference type="STRING" id="797209.GCA_000376445_00189"/>
<dbReference type="CDD" id="cd04301">
    <property type="entry name" value="NAT_SF"/>
    <property type="match status" value="1"/>
</dbReference>
<sequence length="192" mass="21681">MYVASKPDDMEYAVLGWPDDGPKIRLDYERFSYAGKFVMSNTGKAVVRAERPSERPPVSFGDESVVAAIAFNEDRTDDGTMWLRYVTVHADRRGEGIGPKLARFTTERIHDRGYHRVKIAVNNPYAYQALYRAGFGFTGEDTGLAELVLEHPRPVAGRERYQDGLDRYRERDLSSGEQAFLASKEGATPPRE</sequence>
<dbReference type="Pfam" id="PF00583">
    <property type="entry name" value="Acetyltransf_1"/>
    <property type="match status" value="1"/>
</dbReference>
<evidence type="ECO:0000313" key="5">
    <source>
        <dbReference type="Proteomes" id="UP000003751"/>
    </source>
</evidence>
<dbReference type="GO" id="GO:0016747">
    <property type="term" value="F:acyltransferase activity, transferring groups other than amino-acyl groups"/>
    <property type="evidence" value="ECO:0007669"/>
    <property type="project" value="InterPro"/>
</dbReference>
<evidence type="ECO:0000256" key="1">
    <source>
        <dbReference type="SAM" id="MobiDB-lite"/>
    </source>
</evidence>
<dbReference type="eggNOG" id="arCOG04546">
    <property type="taxonomic scope" value="Archaea"/>
</dbReference>
<dbReference type="InterPro" id="IPR016181">
    <property type="entry name" value="Acyl_CoA_acyltransferase"/>
</dbReference>
<proteinExistence type="predicted"/>
<protein>
    <submittedName>
        <fullName evidence="4">Acetyltransferase (GNAT) family protein</fullName>
    </submittedName>
    <submittedName>
        <fullName evidence="3">GCN5-related N-acetyltransferase</fullName>
    </submittedName>
</protein>
<dbReference type="PROSITE" id="PS51186">
    <property type="entry name" value="GNAT"/>
    <property type="match status" value="1"/>
</dbReference>
<evidence type="ECO:0000313" key="6">
    <source>
        <dbReference type="Proteomes" id="UP000184203"/>
    </source>
</evidence>
<feature type="region of interest" description="Disordered" evidence="1">
    <location>
        <begin position="171"/>
        <end position="192"/>
    </location>
</feature>
<accession>E7QRT7</accession>
<gene>
    <name evidence="4" type="ORF">SAMN05444342_0751</name>
    <name evidence="3" type="ORF">ZOD2009_07549</name>
</gene>
<evidence type="ECO:0000259" key="2">
    <source>
        <dbReference type="PROSITE" id="PS51186"/>
    </source>
</evidence>
<name>E7QRT7_HALPU</name>
<evidence type="ECO:0000313" key="3">
    <source>
        <dbReference type="EMBL" id="EFW92706.1"/>
    </source>
</evidence>
<feature type="domain" description="N-acetyltransferase" evidence="2">
    <location>
        <begin position="1"/>
        <end position="154"/>
    </location>
</feature>
<reference evidence="3 5" key="1">
    <citation type="journal article" date="2014" name="ISME J.">
        <title>Trehalose/2-sulfotrehalose biosynthesis and glycine-betaine uptake are widely spread mechanisms for osmoadaptation in the Halobacteriales.</title>
        <authorList>
            <person name="Youssef N.H."/>
            <person name="Savage-Ashlock K.N."/>
            <person name="McCully A.L."/>
            <person name="Luedtke B."/>
            <person name="Shaw E.I."/>
            <person name="Hoff W.D."/>
            <person name="Elshahed M.S."/>
        </authorList>
    </citation>
    <scope>NUCLEOTIDE SEQUENCE [LARGE SCALE GENOMIC DNA]</scope>
    <source>
        <strain evidence="3 5">DX253</strain>
    </source>
</reference>
<keyword evidence="6" id="KW-1185">Reference proteome</keyword>
<dbReference type="InterPro" id="IPR000182">
    <property type="entry name" value="GNAT_dom"/>
</dbReference>
<dbReference type="SUPFAM" id="SSF55729">
    <property type="entry name" value="Acyl-CoA N-acyltransferases (Nat)"/>
    <property type="match status" value="1"/>
</dbReference>
<reference evidence="4" key="2">
    <citation type="submission" date="2016-11" db="EMBL/GenBank/DDBJ databases">
        <authorList>
            <person name="Jaros S."/>
            <person name="Januszkiewicz K."/>
            <person name="Wedrychowicz H."/>
        </authorList>
    </citation>
    <scope>NUCLEOTIDE SEQUENCE [LARGE SCALE GENOMIC DNA]</scope>
    <source>
        <strain evidence="4">DX253</strain>
    </source>
</reference>
<dbReference type="EMBL" id="FRAN01000001">
    <property type="protein sequence ID" value="SHK15106.1"/>
    <property type="molecule type" value="Genomic_DNA"/>
</dbReference>
<organism evidence="3 5">
    <name type="scientific">Haladaptatus paucihalophilus DX253</name>
    <dbReference type="NCBI Taxonomy" id="797209"/>
    <lineage>
        <taxon>Archaea</taxon>
        <taxon>Methanobacteriati</taxon>
        <taxon>Methanobacteriota</taxon>
        <taxon>Stenosarchaea group</taxon>
        <taxon>Halobacteria</taxon>
        <taxon>Halobacteriales</taxon>
        <taxon>Haladaptataceae</taxon>
        <taxon>Haladaptatus</taxon>
    </lineage>
</organism>
<dbReference type="PATRIC" id="fig|797209.4.peg.1503"/>